<reference evidence="2" key="2">
    <citation type="submission" date="2016-05" db="EMBL/GenBank/DDBJ databases">
        <title>Comparative analysis highlights variable genome content of wheat rusts and divergence of the mating loci.</title>
        <authorList>
            <person name="Cuomo C.A."/>
            <person name="Bakkeren G."/>
            <person name="Szabo L."/>
            <person name="Khalil H."/>
            <person name="Joly D."/>
            <person name="Goldberg J."/>
            <person name="Young S."/>
            <person name="Zeng Q."/>
            <person name="Fellers J."/>
        </authorList>
    </citation>
    <scope>NUCLEOTIDE SEQUENCE [LARGE SCALE GENOMIC DNA]</scope>
    <source>
        <strain evidence="2">1-1 BBBD Race 1</strain>
    </source>
</reference>
<evidence type="ECO:0000313" key="3">
    <source>
        <dbReference type="EnsemblFungi" id="PTTG_08907-t43_1-p1"/>
    </source>
</evidence>
<evidence type="ECO:0000313" key="2">
    <source>
        <dbReference type="EMBL" id="OAV86253.1"/>
    </source>
</evidence>
<proteinExistence type="predicted"/>
<sequence length="91" mass="9674">ARKPARKAAKAPAESDVEDMDEEPELFERTPAAPAEDAIPSTADASEPAGKSKSPAPKVRFERGVTKDHPHAVEGMLKKIFDLPVPGVTVS</sequence>
<dbReference type="EnsemblFungi" id="PTTG_08907-t43_1">
    <property type="protein sequence ID" value="PTTG_08907-t43_1-p1"/>
    <property type="gene ID" value="PTTG_08907"/>
</dbReference>
<reference evidence="2" key="1">
    <citation type="submission" date="2009-11" db="EMBL/GenBank/DDBJ databases">
        <authorList>
            <consortium name="The Broad Institute Genome Sequencing Platform"/>
            <person name="Ward D."/>
            <person name="Feldgarden M."/>
            <person name="Earl A."/>
            <person name="Young S.K."/>
            <person name="Zeng Q."/>
            <person name="Koehrsen M."/>
            <person name="Alvarado L."/>
            <person name="Berlin A."/>
            <person name="Bochicchio J."/>
            <person name="Borenstein D."/>
            <person name="Chapman S.B."/>
            <person name="Chen Z."/>
            <person name="Engels R."/>
            <person name="Freedman E."/>
            <person name="Gellesch M."/>
            <person name="Goldberg J."/>
            <person name="Griggs A."/>
            <person name="Gujja S."/>
            <person name="Heilman E."/>
            <person name="Heiman D."/>
            <person name="Hepburn T."/>
            <person name="Howarth C."/>
            <person name="Jen D."/>
            <person name="Larson L."/>
            <person name="Lewis B."/>
            <person name="Mehta T."/>
            <person name="Park D."/>
            <person name="Pearson M."/>
            <person name="Roberts A."/>
            <person name="Saif S."/>
            <person name="Shea T."/>
            <person name="Shenoy N."/>
            <person name="Sisk P."/>
            <person name="Stolte C."/>
            <person name="Sykes S."/>
            <person name="Thomson T."/>
            <person name="Walk T."/>
            <person name="White J."/>
            <person name="Yandava C."/>
            <person name="Izard J."/>
            <person name="Baranova O.V."/>
            <person name="Blanton J.M."/>
            <person name="Tanner A.C."/>
            <person name="Dewhirst F.E."/>
            <person name="Haas B."/>
            <person name="Nusbaum C."/>
            <person name="Birren B."/>
        </authorList>
    </citation>
    <scope>NUCLEOTIDE SEQUENCE [LARGE SCALE GENOMIC DNA]</scope>
    <source>
        <strain evidence="2">1-1 BBBD Race 1</strain>
    </source>
</reference>
<feature type="non-terminal residue" evidence="2">
    <location>
        <position position="91"/>
    </location>
</feature>
<organism evidence="2">
    <name type="scientific">Puccinia triticina (isolate 1-1 / race 1 (BBBD))</name>
    <name type="common">Brown leaf rust fungus</name>
    <dbReference type="NCBI Taxonomy" id="630390"/>
    <lineage>
        <taxon>Eukaryota</taxon>
        <taxon>Fungi</taxon>
        <taxon>Dikarya</taxon>
        <taxon>Basidiomycota</taxon>
        <taxon>Pucciniomycotina</taxon>
        <taxon>Pucciniomycetes</taxon>
        <taxon>Pucciniales</taxon>
        <taxon>Pucciniaceae</taxon>
        <taxon>Puccinia</taxon>
    </lineage>
</organism>
<dbReference type="EMBL" id="ADAS02001387">
    <property type="protein sequence ID" value="OAV86253.1"/>
    <property type="molecule type" value="Genomic_DNA"/>
</dbReference>
<dbReference type="AlphaFoldDB" id="A0A180G347"/>
<feature type="non-terminal residue" evidence="2">
    <location>
        <position position="1"/>
    </location>
</feature>
<feature type="region of interest" description="Disordered" evidence="1">
    <location>
        <begin position="1"/>
        <end position="67"/>
    </location>
</feature>
<protein>
    <submittedName>
        <fullName evidence="2 3">Uncharacterized protein</fullName>
    </submittedName>
</protein>
<gene>
    <name evidence="2" type="ORF">PTTG_08907</name>
</gene>
<accession>A0A180G347</accession>
<keyword evidence="4" id="KW-1185">Reference proteome</keyword>
<evidence type="ECO:0000256" key="1">
    <source>
        <dbReference type="SAM" id="MobiDB-lite"/>
    </source>
</evidence>
<dbReference type="VEuPathDB" id="FungiDB:PTTG_08907"/>
<feature type="compositionally biased region" description="Acidic residues" evidence="1">
    <location>
        <begin position="15"/>
        <end position="25"/>
    </location>
</feature>
<evidence type="ECO:0000313" key="4">
    <source>
        <dbReference type="Proteomes" id="UP000005240"/>
    </source>
</evidence>
<name>A0A180G347_PUCT1</name>
<reference evidence="3" key="4">
    <citation type="submission" date="2025-05" db="UniProtKB">
        <authorList>
            <consortium name="EnsemblFungi"/>
        </authorList>
    </citation>
    <scope>IDENTIFICATION</scope>
    <source>
        <strain evidence="3">isolate 1-1 / race 1 (BBBD)</strain>
    </source>
</reference>
<dbReference type="Proteomes" id="UP000005240">
    <property type="component" value="Unassembled WGS sequence"/>
</dbReference>
<reference evidence="3 4" key="3">
    <citation type="journal article" date="2017" name="G3 (Bethesda)">
        <title>Comparative analysis highlights variable genome content of wheat rusts and divergence of the mating loci.</title>
        <authorList>
            <person name="Cuomo C.A."/>
            <person name="Bakkeren G."/>
            <person name="Khalil H.B."/>
            <person name="Panwar V."/>
            <person name="Joly D."/>
            <person name="Linning R."/>
            <person name="Sakthikumar S."/>
            <person name="Song X."/>
            <person name="Adiconis X."/>
            <person name="Fan L."/>
            <person name="Goldberg J.M."/>
            <person name="Levin J.Z."/>
            <person name="Young S."/>
            <person name="Zeng Q."/>
            <person name="Anikster Y."/>
            <person name="Bruce M."/>
            <person name="Wang M."/>
            <person name="Yin C."/>
            <person name="McCallum B."/>
            <person name="Szabo L.J."/>
            <person name="Hulbert S."/>
            <person name="Chen X."/>
            <person name="Fellers J.P."/>
        </authorList>
    </citation>
    <scope>NUCLEOTIDE SEQUENCE</scope>
    <source>
        <strain evidence="3">isolate 1-1 / race 1 (BBBD)</strain>
        <strain evidence="4">Isolate 1-1 / race 1 (BBBD)</strain>
    </source>
</reference>